<dbReference type="RefSeq" id="WP_221427368.1">
    <property type="nucleotide sequence ID" value="NZ_CP081296.1"/>
</dbReference>
<evidence type="ECO:0000313" key="2">
    <source>
        <dbReference type="EMBL" id="QZD91662.1"/>
    </source>
</evidence>
<dbReference type="EMBL" id="CP081296">
    <property type="protein sequence ID" value="QZD91662.1"/>
    <property type="molecule type" value="Genomic_DNA"/>
</dbReference>
<name>A0ABX8ZRZ2_9SPHN</name>
<gene>
    <name evidence="2" type="ORF">K3162_08830</name>
</gene>
<sequence length="47" mass="5447">MSGSNEKMTREERLAAKLRENLRRRKVQTREMRESGDTGLPKDGGDR</sequence>
<dbReference type="Proteomes" id="UP000824300">
    <property type="component" value="Chromosome"/>
</dbReference>
<organism evidence="2 3">
    <name type="scientific">Qipengyuania xiapuensis</name>
    <dbReference type="NCBI Taxonomy" id="2867236"/>
    <lineage>
        <taxon>Bacteria</taxon>
        <taxon>Pseudomonadati</taxon>
        <taxon>Pseudomonadota</taxon>
        <taxon>Alphaproteobacteria</taxon>
        <taxon>Sphingomonadales</taxon>
        <taxon>Erythrobacteraceae</taxon>
        <taxon>Qipengyuania</taxon>
    </lineage>
</organism>
<feature type="region of interest" description="Disordered" evidence="1">
    <location>
        <begin position="18"/>
        <end position="47"/>
    </location>
</feature>
<reference evidence="2 3" key="1">
    <citation type="submission" date="2021-08" db="EMBL/GenBank/DDBJ databases">
        <title>Comparative Genomics Analysis of the Genus Qipengyuania Reveals Extensive Genetic Diversity and Metabolic Versatility, Including the Description of Fifteen Novel Species.</title>
        <authorList>
            <person name="Liu Y."/>
        </authorList>
    </citation>
    <scope>NUCLEOTIDE SEQUENCE [LARGE SCALE GENOMIC DNA]</scope>
    <source>
        <strain evidence="2 3">1NDW3</strain>
    </source>
</reference>
<evidence type="ECO:0000313" key="3">
    <source>
        <dbReference type="Proteomes" id="UP000824300"/>
    </source>
</evidence>
<proteinExistence type="predicted"/>
<evidence type="ECO:0000256" key="1">
    <source>
        <dbReference type="SAM" id="MobiDB-lite"/>
    </source>
</evidence>
<keyword evidence="3" id="KW-1185">Reference proteome</keyword>
<protein>
    <submittedName>
        <fullName evidence="2">Uncharacterized protein</fullName>
    </submittedName>
</protein>
<accession>A0ABX8ZRZ2</accession>